<dbReference type="InterPro" id="IPR010998">
    <property type="entry name" value="Integrase_recombinase_N"/>
</dbReference>
<dbReference type="PROSITE" id="PS51900">
    <property type="entry name" value="CB"/>
    <property type="match status" value="1"/>
</dbReference>
<feature type="active site" evidence="11">
    <location>
        <position position="175"/>
    </location>
</feature>
<dbReference type="InterPro" id="IPR004107">
    <property type="entry name" value="Integrase_SAM-like_N"/>
</dbReference>
<evidence type="ECO:0000256" key="1">
    <source>
        <dbReference type="ARBA" id="ARBA00004496"/>
    </source>
</evidence>
<dbReference type="Gene3D" id="1.10.443.10">
    <property type="entry name" value="Intergrase catalytic core"/>
    <property type="match status" value="1"/>
</dbReference>
<keyword evidence="6 11" id="KW-0159">Chromosome partition</keyword>
<comment type="similarity">
    <text evidence="2 11">Belongs to the 'phage' integrase family. XerC subfamily.</text>
</comment>
<comment type="function">
    <text evidence="11">Site-specific tyrosine recombinase, which acts by catalyzing the cutting and rejoining of the recombining DNA molecules. The XerC-XerD complex is essential to convert dimers of the bacterial chromosome into monomers to permit their segregation at cell division. It also contributes to the segregational stability of plasmids.</text>
</comment>
<feature type="active site" evidence="11">
    <location>
        <position position="248"/>
    </location>
</feature>
<protein>
    <recommendedName>
        <fullName evidence="11 12">Tyrosine recombinase XerC</fullName>
    </recommendedName>
</protein>
<dbReference type="HAMAP" id="MF_01808">
    <property type="entry name" value="Recomb_XerC_XerD"/>
    <property type="match status" value="1"/>
</dbReference>
<evidence type="ECO:0000313" key="15">
    <source>
        <dbReference type="EMBL" id="KNZ70895.1"/>
    </source>
</evidence>
<keyword evidence="7 11" id="KW-0229">DNA integration</keyword>
<dbReference type="PANTHER" id="PTHR30349">
    <property type="entry name" value="PHAGE INTEGRASE-RELATED"/>
    <property type="match status" value="1"/>
</dbReference>
<evidence type="ECO:0000313" key="16">
    <source>
        <dbReference type="Proteomes" id="UP000037175"/>
    </source>
</evidence>
<dbReference type="NCBIfam" id="TIGR02224">
    <property type="entry name" value="recomb_XerC"/>
    <property type="match status" value="1"/>
</dbReference>
<evidence type="ECO:0000256" key="10">
    <source>
        <dbReference type="ARBA" id="ARBA00023306"/>
    </source>
</evidence>
<dbReference type="InterPro" id="IPR002104">
    <property type="entry name" value="Integrase_catalytic"/>
</dbReference>
<dbReference type="InterPro" id="IPR011932">
    <property type="entry name" value="Recomb_XerD"/>
</dbReference>
<evidence type="ECO:0000256" key="2">
    <source>
        <dbReference type="ARBA" id="ARBA00006657"/>
    </source>
</evidence>
<reference evidence="16" key="1">
    <citation type="submission" date="2015-07" db="EMBL/GenBank/DDBJ databases">
        <title>Complete Genome of Thermincola ferriacetica strain Z-0001T.</title>
        <authorList>
            <person name="Lusk B."/>
            <person name="Badalamenti J.P."/>
            <person name="Parameswaran P."/>
            <person name="Bond D.R."/>
            <person name="Torres C.I."/>
        </authorList>
    </citation>
    <scope>NUCLEOTIDE SEQUENCE [LARGE SCALE GENOMIC DNA]</scope>
    <source>
        <strain evidence="16">Z-0001</strain>
    </source>
</reference>
<comment type="caution">
    <text evidence="15">The sequence shown here is derived from an EMBL/GenBank/DDBJ whole genome shotgun (WGS) entry which is preliminary data.</text>
</comment>
<dbReference type="NCBIfam" id="TIGR02225">
    <property type="entry name" value="recomb_XerD"/>
    <property type="match status" value="1"/>
</dbReference>
<evidence type="ECO:0000256" key="11">
    <source>
        <dbReference type="HAMAP-Rule" id="MF_01808"/>
    </source>
</evidence>
<dbReference type="PROSITE" id="PS51898">
    <property type="entry name" value="TYR_RECOMBINASE"/>
    <property type="match status" value="1"/>
</dbReference>
<dbReference type="CDD" id="cd00798">
    <property type="entry name" value="INT_XerDC_C"/>
    <property type="match status" value="1"/>
</dbReference>
<dbReference type="GO" id="GO:0051301">
    <property type="term" value="P:cell division"/>
    <property type="evidence" value="ECO:0007669"/>
    <property type="project" value="UniProtKB-UniRule"/>
</dbReference>
<comment type="subcellular location">
    <subcellularLocation>
        <location evidence="1 11">Cytoplasm</location>
    </subcellularLocation>
</comment>
<dbReference type="NCBIfam" id="NF001399">
    <property type="entry name" value="PRK00283.1"/>
    <property type="match status" value="1"/>
</dbReference>
<dbReference type="GO" id="GO:0003677">
    <property type="term" value="F:DNA binding"/>
    <property type="evidence" value="ECO:0007669"/>
    <property type="project" value="UniProtKB-UniRule"/>
</dbReference>
<evidence type="ECO:0000259" key="13">
    <source>
        <dbReference type="PROSITE" id="PS51898"/>
    </source>
</evidence>
<accession>A0A0L6W5U2</accession>
<keyword evidence="8 11" id="KW-0238">DNA-binding</keyword>
<dbReference type="InterPro" id="IPR013762">
    <property type="entry name" value="Integrase-like_cat_sf"/>
</dbReference>
<evidence type="ECO:0000256" key="9">
    <source>
        <dbReference type="ARBA" id="ARBA00023172"/>
    </source>
</evidence>
<evidence type="ECO:0000256" key="8">
    <source>
        <dbReference type="ARBA" id="ARBA00023125"/>
    </source>
</evidence>
<sequence length="302" mass="34932">MYNYVDDFMVYLQVEKNASEKTLQSYQTDLFQMVDFISAEINITPENLQPDRVDHLVIRKFLAELQRRGLSRSTIARKLAAMRTFFRFLCREEVITRNPLIEVATPKVEKRLPQFLYQDDIRNLIEAPERNTPRGLRDRAILETLYASGIRVSELVNLDMTDIDLNTGYVRVMGKGAKERVVPLGQFAINALKAYLTHGRTRLACRSKEPSEAVFLNKAGQRISVRSIRDIVNKYVRKISIRQRVSPHIIRHSFATHLLDAGADLRTVQELLGHVKMSTTQIYTHVTREHLKEVYKKAHPRA</sequence>
<dbReference type="NCBIfam" id="NF040815">
    <property type="entry name" value="recomb_XerA_Arch"/>
    <property type="match status" value="1"/>
</dbReference>
<dbReference type="PATRIC" id="fig|281456.6.peg.607"/>
<dbReference type="InterPro" id="IPR044068">
    <property type="entry name" value="CB"/>
</dbReference>
<evidence type="ECO:0000259" key="14">
    <source>
        <dbReference type="PROSITE" id="PS51900"/>
    </source>
</evidence>
<evidence type="ECO:0000256" key="3">
    <source>
        <dbReference type="ARBA" id="ARBA00010450"/>
    </source>
</evidence>
<keyword evidence="16" id="KW-1185">Reference proteome</keyword>
<evidence type="ECO:0000256" key="12">
    <source>
        <dbReference type="NCBIfam" id="TIGR02224"/>
    </source>
</evidence>
<gene>
    <name evidence="11" type="primary">xerC</name>
    <name evidence="15" type="ORF">Tfer_0576</name>
</gene>
<feature type="domain" description="Tyr recombinase" evidence="13">
    <location>
        <begin position="111"/>
        <end position="296"/>
    </location>
</feature>
<feature type="active site" description="O-(3'-phospho-DNA)-tyrosine intermediate" evidence="11">
    <location>
        <position position="283"/>
    </location>
</feature>
<dbReference type="GO" id="GO:0007059">
    <property type="term" value="P:chromosome segregation"/>
    <property type="evidence" value="ECO:0007669"/>
    <property type="project" value="UniProtKB-UniRule"/>
</dbReference>
<dbReference type="Pfam" id="PF00589">
    <property type="entry name" value="Phage_integrase"/>
    <property type="match status" value="1"/>
</dbReference>
<evidence type="ECO:0000256" key="4">
    <source>
        <dbReference type="ARBA" id="ARBA00022490"/>
    </source>
</evidence>
<name>A0A0L6W5U2_9FIRM</name>
<dbReference type="Pfam" id="PF02899">
    <property type="entry name" value="Phage_int_SAM_1"/>
    <property type="match status" value="1"/>
</dbReference>
<dbReference type="GO" id="GO:0005737">
    <property type="term" value="C:cytoplasm"/>
    <property type="evidence" value="ECO:0007669"/>
    <property type="project" value="UniProtKB-SubCell"/>
</dbReference>
<feature type="active site" evidence="11">
    <location>
        <position position="151"/>
    </location>
</feature>
<dbReference type="RefSeq" id="WP_013120417.1">
    <property type="nucleotide sequence ID" value="NZ_LGTE01000002.1"/>
</dbReference>
<dbReference type="Gene3D" id="1.10.150.130">
    <property type="match status" value="1"/>
</dbReference>
<comment type="subunit">
    <text evidence="11">Forms a cyclic heterotetrameric complex composed of two molecules of XerC and two molecules of XerD.</text>
</comment>
<dbReference type="InterPro" id="IPR011931">
    <property type="entry name" value="Recomb_XerC"/>
</dbReference>
<dbReference type="PANTHER" id="PTHR30349:SF77">
    <property type="entry name" value="TYROSINE RECOMBINASE XERC"/>
    <property type="match status" value="1"/>
</dbReference>
<keyword evidence="9 11" id="KW-0233">DNA recombination</keyword>
<dbReference type="InterPro" id="IPR050090">
    <property type="entry name" value="Tyrosine_recombinase_XerCD"/>
</dbReference>
<feature type="domain" description="Core-binding (CB)" evidence="14">
    <location>
        <begin position="1"/>
        <end position="90"/>
    </location>
</feature>
<keyword evidence="4 11" id="KW-0963">Cytoplasm</keyword>
<organism evidence="15 16">
    <name type="scientific">Thermincola ferriacetica</name>
    <dbReference type="NCBI Taxonomy" id="281456"/>
    <lineage>
        <taxon>Bacteria</taxon>
        <taxon>Bacillati</taxon>
        <taxon>Bacillota</taxon>
        <taxon>Clostridia</taxon>
        <taxon>Eubacteriales</taxon>
        <taxon>Thermincolaceae</taxon>
        <taxon>Thermincola</taxon>
    </lineage>
</organism>
<comment type="similarity">
    <text evidence="3">Belongs to the 'phage' integrase family. XerD subfamily.</text>
</comment>
<dbReference type="SUPFAM" id="SSF56349">
    <property type="entry name" value="DNA breaking-rejoining enzymes"/>
    <property type="match status" value="1"/>
</dbReference>
<dbReference type="GO" id="GO:0009037">
    <property type="term" value="F:tyrosine-based site-specific recombinase activity"/>
    <property type="evidence" value="ECO:0007669"/>
    <property type="project" value="UniProtKB-UniRule"/>
</dbReference>
<proteinExistence type="inferred from homology"/>
<dbReference type="Proteomes" id="UP000037175">
    <property type="component" value="Unassembled WGS sequence"/>
</dbReference>
<feature type="active site" evidence="11">
    <location>
        <position position="274"/>
    </location>
</feature>
<feature type="active site" evidence="11">
    <location>
        <position position="251"/>
    </location>
</feature>
<dbReference type="AlphaFoldDB" id="A0A0L6W5U2"/>
<dbReference type="EMBL" id="LGTE01000002">
    <property type="protein sequence ID" value="KNZ70895.1"/>
    <property type="molecule type" value="Genomic_DNA"/>
</dbReference>
<dbReference type="InterPro" id="IPR011010">
    <property type="entry name" value="DNA_brk_join_enz"/>
</dbReference>
<evidence type="ECO:0000256" key="6">
    <source>
        <dbReference type="ARBA" id="ARBA00022829"/>
    </source>
</evidence>
<keyword evidence="5 11" id="KW-0132">Cell division</keyword>
<dbReference type="InterPro" id="IPR023009">
    <property type="entry name" value="Tyrosine_recombinase_XerC/XerD"/>
</dbReference>
<dbReference type="GO" id="GO:0006313">
    <property type="term" value="P:DNA transposition"/>
    <property type="evidence" value="ECO:0007669"/>
    <property type="project" value="UniProtKB-UniRule"/>
</dbReference>
<evidence type="ECO:0000256" key="7">
    <source>
        <dbReference type="ARBA" id="ARBA00022908"/>
    </source>
</evidence>
<evidence type="ECO:0000256" key="5">
    <source>
        <dbReference type="ARBA" id="ARBA00022618"/>
    </source>
</evidence>
<keyword evidence="10 11" id="KW-0131">Cell cycle</keyword>